<proteinExistence type="predicted"/>
<evidence type="ECO:0000313" key="2">
    <source>
        <dbReference type="Proteomes" id="UP000298653"/>
    </source>
</evidence>
<dbReference type="Proteomes" id="UP000298653">
    <property type="component" value="Chromosome"/>
</dbReference>
<organism evidence="1 2">
    <name type="scientific">Anaerostipes rhamnosivorans</name>
    <dbReference type="NCBI Taxonomy" id="1229621"/>
    <lineage>
        <taxon>Bacteria</taxon>
        <taxon>Bacillati</taxon>
        <taxon>Bacillota</taxon>
        <taxon>Clostridia</taxon>
        <taxon>Lachnospirales</taxon>
        <taxon>Lachnospiraceae</taxon>
        <taxon>Anaerostipes</taxon>
    </lineage>
</organism>
<reference evidence="1 2" key="1">
    <citation type="submission" date="2019-05" db="EMBL/GenBank/DDBJ databases">
        <title>Complete genome sequencing of Anaerostipes rhamnosivorans.</title>
        <authorList>
            <person name="Bui T.P.N."/>
            <person name="de Vos W.M."/>
        </authorList>
    </citation>
    <scope>NUCLEOTIDE SEQUENCE [LARGE SCALE GENOMIC DNA]</scope>
    <source>
        <strain evidence="1 2">1y2</strain>
    </source>
</reference>
<name>A0A4P8ICU1_9FIRM</name>
<gene>
    <name evidence="1" type="ORF">AR1Y2_0893</name>
</gene>
<evidence type="ECO:0000313" key="1">
    <source>
        <dbReference type="EMBL" id="QCP34347.1"/>
    </source>
</evidence>
<dbReference type="EMBL" id="CP040058">
    <property type="protein sequence ID" value="QCP34347.1"/>
    <property type="molecule type" value="Genomic_DNA"/>
</dbReference>
<dbReference type="AlphaFoldDB" id="A0A4P8ICU1"/>
<dbReference type="KEGG" id="arf:AR1Y2_0893"/>
<sequence length="84" mass="9767">MLYLLIIVHFAPFFLQYKTDRPSVYSAKTASCLHGRILLQLTFVEQLLLNHINLHFICLLISAIQKNNRRRSTIVFTSSRSLAF</sequence>
<keyword evidence="2" id="KW-1185">Reference proteome</keyword>
<protein>
    <submittedName>
        <fullName evidence="1">Uncharacterized protein</fullName>
    </submittedName>
</protein>
<accession>A0A4P8ICU1</accession>